<keyword evidence="1" id="KW-0677">Repeat</keyword>
<dbReference type="PANTHER" id="PTHR47594:SF5">
    <property type="entry name" value="PENTACOTRIPEPTIDE-REPEAT REGION OF PRORP DOMAIN-CONTAINING PROTEIN"/>
    <property type="match status" value="1"/>
</dbReference>
<dbReference type="NCBIfam" id="TIGR00756">
    <property type="entry name" value="PPR"/>
    <property type="match status" value="1"/>
</dbReference>
<sequence>MATLTLANDWQGQALLEAGAVTTYRTQNPKWRHGGFLCLRFALSQPRLHQPLATTSIVTCGLRNSTRRPLWRSNVVVDGGHASRPVPPAGQIHSSVEPRPRHDPRSALVIPSLERLRRAQETERGRLGPQEQRVAFAEVVFSGLLKEGTEPDTRPYAEMIGAYLRADMIEKAMQTYEKMKAAGRTPNEFTLMILIRILEKAGERDLVEFVKRDCLEYLDSAKKFLEHVNGKFPKRRSLDLGLKAMQAWAATSAAPAMKTGPTFERLLSKSLPMFTTGS</sequence>
<reference evidence="4" key="1">
    <citation type="submission" date="2013-07" db="EMBL/GenBank/DDBJ databases">
        <title>The genome of Eucalyptus grandis.</title>
        <authorList>
            <person name="Schmutz J."/>
            <person name="Hayes R."/>
            <person name="Myburg A."/>
            <person name="Tuskan G."/>
            <person name="Grattapaglia D."/>
            <person name="Rokhsar D.S."/>
        </authorList>
    </citation>
    <scope>NUCLEOTIDE SEQUENCE</scope>
    <source>
        <tissue evidence="4">Leaf extractions</tissue>
    </source>
</reference>
<gene>
    <name evidence="4" type="ORF">EUGRSUZ_A00032</name>
</gene>
<dbReference type="InterPro" id="IPR011990">
    <property type="entry name" value="TPR-like_helical_dom_sf"/>
</dbReference>
<dbReference type="EMBL" id="KK198753">
    <property type="protein sequence ID" value="KCW87630.1"/>
    <property type="molecule type" value="Genomic_DNA"/>
</dbReference>
<name>A0A059DBL8_EUCGR</name>
<evidence type="ECO:0000256" key="2">
    <source>
        <dbReference type="PROSITE-ProRule" id="PRU00708"/>
    </source>
</evidence>
<proteinExistence type="predicted"/>
<dbReference type="AlphaFoldDB" id="A0A059DBL8"/>
<dbReference type="GO" id="GO:0003723">
    <property type="term" value="F:RNA binding"/>
    <property type="evidence" value="ECO:0007669"/>
    <property type="project" value="InterPro"/>
</dbReference>
<dbReference type="STRING" id="71139.A0A059DBL8"/>
<dbReference type="InterPro" id="IPR044190">
    <property type="entry name" value="THA8-like"/>
</dbReference>
<dbReference type="GO" id="GO:0000373">
    <property type="term" value="P:Group II intron splicing"/>
    <property type="evidence" value="ECO:0007669"/>
    <property type="project" value="InterPro"/>
</dbReference>
<evidence type="ECO:0000256" key="3">
    <source>
        <dbReference type="SAM" id="MobiDB-lite"/>
    </source>
</evidence>
<dbReference type="PANTHER" id="PTHR47594">
    <property type="entry name" value="PPR CONTAINING PLANT-LIKE PROTEIN"/>
    <property type="match status" value="1"/>
</dbReference>
<accession>A0A059DBL8</accession>
<dbReference type="PROSITE" id="PS51375">
    <property type="entry name" value="PPR"/>
    <property type="match status" value="1"/>
</dbReference>
<dbReference type="InParanoid" id="A0A059DBL8"/>
<feature type="region of interest" description="Disordered" evidence="3">
    <location>
        <begin position="81"/>
        <end position="104"/>
    </location>
</feature>
<dbReference type="GO" id="GO:0009658">
    <property type="term" value="P:chloroplast organization"/>
    <property type="evidence" value="ECO:0007669"/>
    <property type="project" value="InterPro"/>
</dbReference>
<evidence type="ECO:0008006" key="5">
    <source>
        <dbReference type="Google" id="ProtNLM"/>
    </source>
</evidence>
<dbReference type="Pfam" id="PF13041">
    <property type="entry name" value="PPR_2"/>
    <property type="match status" value="1"/>
</dbReference>
<evidence type="ECO:0000256" key="1">
    <source>
        <dbReference type="ARBA" id="ARBA00022737"/>
    </source>
</evidence>
<protein>
    <recommendedName>
        <fullName evidence="5">Pentacotripeptide-repeat region of PRORP domain-containing protein</fullName>
    </recommendedName>
</protein>
<feature type="repeat" description="PPR" evidence="2">
    <location>
        <begin position="152"/>
        <end position="186"/>
    </location>
</feature>
<organism evidence="4">
    <name type="scientific">Eucalyptus grandis</name>
    <name type="common">Flooded gum</name>
    <dbReference type="NCBI Taxonomy" id="71139"/>
    <lineage>
        <taxon>Eukaryota</taxon>
        <taxon>Viridiplantae</taxon>
        <taxon>Streptophyta</taxon>
        <taxon>Embryophyta</taxon>
        <taxon>Tracheophyta</taxon>
        <taxon>Spermatophyta</taxon>
        <taxon>Magnoliopsida</taxon>
        <taxon>eudicotyledons</taxon>
        <taxon>Gunneridae</taxon>
        <taxon>Pentapetalae</taxon>
        <taxon>rosids</taxon>
        <taxon>malvids</taxon>
        <taxon>Myrtales</taxon>
        <taxon>Myrtaceae</taxon>
        <taxon>Myrtoideae</taxon>
        <taxon>Eucalypteae</taxon>
        <taxon>Eucalyptus</taxon>
    </lineage>
</organism>
<dbReference type="Gene3D" id="1.25.40.10">
    <property type="entry name" value="Tetratricopeptide repeat domain"/>
    <property type="match status" value="1"/>
</dbReference>
<dbReference type="InterPro" id="IPR002885">
    <property type="entry name" value="PPR_rpt"/>
</dbReference>
<evidence type="ECO:0000313" key="4">
    <source>
        <dbReference type="EMBL" id="KCW87630.1"/>
    </source>
</evidence>
<dbReference type="Gramene" id="KCW87630">
    <property type="protein sequence ID" value="KCW87630"/>
    <property type="gene ID" value="EUGRSUZ_A00032"/>
</dbReference>